<sequence length="49" mass="5718">MFYHTRLLLYIKWRDPGDEAKLHLFGQLKRSLNSDTSRPLTSRSRGASP</sequence>
<protein>
    <submittedName>
        <fullName evidence="1">Uncharacterized protein</fullName>
    </submittedName>
</protein>
<comment type="caution">
    <text evidence="1">The sequence shown here is derived from an EMBL/GenBank/DDBJ whole genome shotgun (WGS) entry which is preliminary data.</text>
</comment>
<evidence type="ECO:0000313" key="2">
    <source>
        <dbReference type="Proteomes" id="UP000494216"/>
    </source>
</evidence>
<name>A0A8S0X9W6_9GAMM</name>
<keyword evidence="2" id="KW-1185">Reference proteome</keyword>
<evidence type="ECO:0000313" key="1">
    <source>
        <dbReference type="EMBL" id="CAA9892746.1"/>
    </source>
</evidence>
<dbReference type="EMBL" id="CADCXN010000113">
    <property type="protein sequence ID" value="CAA9892746.1"/>
    <property type="molecule type" value="Genomic_DNA"/>
</dbReference>
<dbReference type="Proteomes" id="UP000494216">
    <property type="component" value="Unassembled WGS sequence"/>
</dbReference>
<reference evidence="1 2" key="1">
    <citation type="submission" date="2020-02" db="EMBL/GenBank/DDBJ databases">
        <authorList>
            <person name="Hogendoorn C."/>
        </authorList>
    </citation>
    <scope>NUCLEOTIDE SEQUENCE [LARGE SCALE GENOMIC DNA]</scope>
    <source>
        <strain evidence="1">METHB21</strain>
    </source>
</reference>
<gene>
    <name evidence="1" type="ORF">METHB2_80063</name>
</gene>
<proteinExistence type="predicted"/>
<dbReference type="AlphaFoldDB" id="A0A8S0X9W6"/>
<accession>A0A8S0X9W6</accession>
<organism evidence="1 2">
    <name type="scientific">Candidatus Methylobacter favarea</name>
    <dbReference type="NCBI Taxonomy" id="2707345"/>
    <lineage>
        <taxon>Bacteria</taxon>
        <taxon>Pseudomonadati</taxon>
        <taxon>Pseudomonadota</taxon>
        <taxon>Gammaproteobacteria</taxon>
        <taxon>Methylococcales</taxon>
        <taxon>Methylococcaceae</taxon>
        <taxon>Methylobacter</taxon>
    </lineage>
</organism>